<dbReference type="EMBL" id="JASPKZ010006051">
    <property type="protein sequence ID" value="KAJ9587913.1"/>
    <property type="molecule type" value="Genomic_DNA"/>
</dbReference>
<dbReference type="InterPro" id="IPR031424">
    <property type="entry name" value="QVR-like"/>
</dbReference>
<comment type="caution">
    <text evidence="11">The sequence shown here is derived from an EMBL/GenBank/DDBJ whole genome shotgun (WGS) entry which is preliminary data.</text>
</comment>
<keyword evidence="4 10" id="KW-0732">Signal</keyword>
<evidence type="ECO:0008006" key="13">
    <source>
        <dbReference type="Google" id="ProtNLM"/>
    </source>
</evidence>
<protein>
    <recommendedName>
        <fullName evidence="13">Protein sleepless</fullName>
    </recommendedName>
</protein>
<reference evidence="11" key="1">
    <citation type="journal article" date="2023" name="IScience">
        <title>Live-bearing cockroach genome reveals convergent evolutionary mechanisms linked to viviparity in insects and beyond.</title>
        <authorList>
            <person name="Fouks B."/>
            <person name="Harrison M.C."/>
            <person name="Mikhailova A.A."/>
            <person name="Marchal E."/>
            <person name="English S."/>
            <person name="Carruthers M."/>
            <person name="Jennings E.C."/>
            <person name="Chiamaka E.L."/>
            <person name="Frigard R.A."/>
            <person name="Pippel M."/>
            <person name="Attardo G.M."/>
            <person name="Benoit J.B."/>
            <person name="Bornberg-Bauer E."/>
            <person name="Tobe S.S."/>
        </authorList>
    </citation>
    <scope>NUCLEOTIDE SEQUENCE</scope>
    <source>
        <strain evidence="11">Stay&amp;Tobe</strain>
    </source>
</reference>
<keyword evidence="7" id="KW-0325">Glycoprotein</keyword>
<keyword evidence="2" id="KW-0336">GPI-anchor</keyword>
<evidence type="ECO:0000313" key="11">
    <source>
        <dbReference type="EMBL" id="KAJ9587913.1"/>
    </source>
</evidence>
<proteinExistence type="predicted"/>
<feature type="transmembrane region" description="Helical" evidence="9">
    <location>
        <begin position="127"/>
        <end position="146"/>
    </location>
</feature>
<evidence type="ECO:0000313" key="12">
    <source>
        <dbReference type="Proteomes" id="UP001233999"/>
    </source>
</evidence>
<evidence type="ECO:0000256" key="5">
    <source>
        <dbReference type="ARBA" id="ARBA00022989"/>
    </source>
</evidence>
<dbReference type="GO" id="GO:0098552">
    <property type="term" value="C:side of membrane"/>
    <property type="evidence" value="ECO:0007669"/>
    <property type="project" value="UniProtKB-KW"/>
</dbReference>
<dbReference type="Pfam" id="PF17064">
    <property type="entry name" value="QVR"/>
    <property type="match status" value="1"/>
</dbReference>
<dbReference type="AlphaFoldDB" id="A0AAD7ZWD3"/>
<dbReference type="InterPro" id="IPR050975">
    <property type="entry name" value="Sleep_regulator"/>
</dbReference>
<reference evidence="11" key="2">
    <citation type="submission" date="2023-05" db="EMBL/GenBank/DDBJ databases">
        <authorList>
            <person name="Fouks B."/>
        </authorList>
    </citation>
    <scope>NUCLEOTIDE SEQUENCE</scope>
    <source>
        <strain evidence="11">Stay&amp;Tobe</strain>
        <tissue evidence="11">Testes</tissue>
    </source>
</reference>
<evidence type="ECO:0000256" key="10">
    <source>
        <dbReference type="SAM" id="SignalP"/>
    </source>
</evidence>
<evidence type="ECO:0000256" key="4">
    <source>
        <dbReference type="ARBA" id="ARBA00022729"/>
    </source>
</evidence>
<evidence type="ECO:0000256" key="8">
    <source>
        <dbReference type="ARBA" id="ARBA00023288"/>
    </source>
</evidence>
<accession>A0AAD7ZWD3</accession>
<comment type="subcellular location">
    <subcellularLocation>
        <location evidence="1">Membrane</location>
        <topology evidence="1">Lipid-anchor</topology>
        <topology evidence="1">GPI-anchor</topology>
    </subcellularLocation>
</comment>
<dbReference type="Proteomes" id="UP001233999">
    <property type="component" value="Unassembled WGS sequence"/>
</dbReference>
<sequence length="149" mass="16737">MGDLSVNIIVKISVMAAVLFLTTNTVNAISCFQCNSVKDPGCDTITDNSTENAYYRECQPMLGQEKSNFFCRTITLSLKETGSHVRVVRSCGWERYKRDCYEYEDEDHKETVCQCFTDGCNSRASPGVLHSTLLAFLSILPVLFTLHTK</sequence>
<keyword evidence="3 9" id="KW-0812">Transmembrane</keyword>
<gene>
    <name evidence="11" type="ORF">L9F63_018650</name>
</gene>
<dbReference type="PANTHER" id="PTHR33562:SF23">
    <property type="entry name" value="PROTEIN QUIVER"/>
    <property type="match status" value="1"/>
</dbReference>
<dbReference type="GO" id="GO:0032222">
    <property type="term" value="P:regulation of synaptic transmission, cholinergic"/>
    <property type="evidence" value="ECO:0007669"/>
    <property type="project" value="InterPro"/>
</dbReference>
<evidence type="ECO:0000256" key="9">
    <source>
        <dbReference type="SAM" id="Phobius"/>
    </source>
</evidence>
<evidence type="ECO:0000256" key="1">
    <source>
        <dbReference type="ARBA" id="ARBA00004589"/>
    </source>
</evidence>
<name>A0AAD7ZWD3_DIPPU</name>
<keyword evidence="6 9" id="KW-0472">Membrane</keyword>
<feature type="chain" id="PRO_5041945272" description="Protein sleepless" evidence="10">
    <location>
        <begin position="29"/>
        <end position="149"/>
    </location>
</feature>
<evidence type="ECO:0000256" key="6">
    <source>
        <dbReference type="ARBA" id="ARBA00023136"/>
    </source>
</evidence>
<dbReference type="PANTHER" id="PTHR33562">
    <property type="entry name" value="ATILLA, ISOFORM B-RELATED-RELATED"/>
    <property type="match status" value="1"/>
</dbReference>
<evidence type="ECO:0000256" key="3">
    <source>
        <dbReference type="ARBA" id="ARBA00022692"/>
    </source>
</evidence>
<evidence type="ECO:0000256" key="2">
    <source>
        <dbReference type="ARBA" id="ARBA00022622"/>
    </source>
</evidence>
<keyword evidence="12" id="KW-1185">Reference proteome</keyword>
<dbReference type="GO" id="GO:0030431">
    <property type="term" value="P:sleep"/>
    <property type="evidence" value="ECO:0007669"/>
    <property type="project" value="InterPro"/>
</dbReference>
<organism evidence="11 12">
    <name type="scientific">Diploptera punctata</name>
    <name type="common">Pacific beetle cockroach</name>
    <dbReference type="NCBI Taxonomy" id="6984"/>
    <lineage>
        <taxon>Eukaryota</taxon>
        <taxon>Metazoa</taxon>
        <taxon>Ecdysozoa</taxon>
        <taxon>Arthropoda</taxon>
        <taxon>Hexapoda</taxon>
        <taxon>Insecta</taxon>
        <taxon>Pterygota</taxon>
        <taxon>Neoptera</taxon>
        <taxon>Polyneoptera</taxon>
        <taxon>Dictyoptera</taxon>
        <taxon>Blattodea</taxon>
        <taxon>Blaberoidea</taxon>
        <taxon>Blaberidae</taxon>
        <taxon>Diplopterinae</taxon>
        <taxon>Diploptera</taxon>
    </lineage>
</organism>
<keyword evidence="8" id="KW-0449">Lipoprotein</keyword>
<evidence type="ECO:0000256" key="7">
    <source>
        <dbReference type="ARBA" id="ARBA00023180"/>
    </source>
</evidence>
<feature type="signal peptide" evidence="10">
    <location>
        <begin position="1"/>
        <end position="28"/>
    </location>
</feature>
<keyword evidence="5 9" id="KW-1133">Transmembrane helix</keyword>